<protein>
    <submittedName>
        <fullName evidence="2">Uncharacterized protein</fullName>
    </submittedName>
</protein>
<keyword evidence="1" id="KW-1133">Transmembrane helix</keyword>
<reference evidence="2" key="1">
    <citation type="journal article" date="2021" name="Proc. Natl. Acad. Sci. U.S.A.">
        <title>A Catalog of Tens of Thousands of Viruses from Human Metagenomes Reveals Hidden Associations with Chronic Diseases.</title>
        <authorList>
            <person name="Tisza M.J."/>
            <person name="Buck C.B."/>
        </authorList>
    </citation>
    <scope>NUCLEOTIDE SEQUENCE</scope>
    <source>
        <strain evidence="2">CtIty1</strain>
    </source>
</reference>
<sequence>MENIYLQLIDNAYRDILSHIFGADNTMLNTYHALFLVIFLIIFANRGMSFLLRRHHIISKIISYFLYFLIIVIDLSLLIGVWNV</sequence>
<evidence type="ECO:0000256" key="1">
    <source>
        <dbReference type="SAM" id="Phobius"/>
    </source>
</evidence>
<proteinExistence type="predicted"/>
<feature type="transmembrane region" description="Helical" evidence="1">
    <location>
        <begin position="64"/>
        <end position="82"/>
    </location>
</feature>
<name>A0A8S5TH23_9CAUD</name>
<feature type="transmembrane region" description="Helical" evidence="1">
    <location>
        <begin position="31"/>
        <end position="52"/>
    </location>
</feature>
<keyword evidence="1" id="KW-0812">Transmembrane</keyword>
<accession>A0A8S5TH23</accession>
<organism evidence="2">
    <name type="scientific">Myoviridae sp. ctIty1</name>
    <dbReference type="NCBI Taxonomy" id="2827673"/>
    <lineage>
        <taxon>Viruses</taxon>
        <taxon>Duplodnaviria</taxon>
        <taxon>Heunggongvirae</taxon>
        <taxon>Uroviricota</taxon>
        <taxon>Caudoviricetes</taxon>
    </lineage>
</organism>
<keyword evidence="1" id="KW-0472">Membrane</keyword>
<dbReference type="EMBL" id="BK032823">
    <property type="protein sequence ID" value="DAF62287.1"/>
    <property type="molecule type" value="Genomic_DNA"/>
</dbReference>
<evidence type="ECO:0000313" key="2">
    <source>
        <dbReference type="EMBL" id="DAF62287.1"/>
    </source>
</evidence>